<feature type="region of interest" description="Disordered" evidence="1">
    <location>
        <begin position="1"/>
        <end position="104"/>
    </location>
</feature>
<dbReference type="GO" id="GO:0005634">
    <property type="term" value="C:nucleus"/>
    <property type="evidence" value="ECO:0007669"/>
    <property type="project" value="TreeGrafter"/>
</dbReference>
<dbReference type="Proteomes" id="UP001066276">
    <property type="component" value="Chromosome 7"/>
</dbReference>
<dbReference type="InterPro" id="IPR052856">
    <property type="entry name" value="SOX30_TF"/>
</dbReference>
<dbReference type="PANTHER" id="PTHR47279:SF1">
    <property type="entry name" value="TRANSCRIPTION FACTOR SOX-30"/>
    <property type="match status" value="1"/>
</dbReference>
<feature type="compositionally biased region" description="Polar residues" evidence="1">
    <location>
        <begin position="35"/>
        <end position="48"/>
    </location>
</feature>
<dbReference type="GO" id="GO:1990837">
    <property type="term" value="F:sequence-specific double-stranded DNA binding"/>
    <property type="evidence" value="ECO:0007669"/>
    <property type="project" value="TreeGrafter"/>
</dbReference>
<evidence type="ECO:0000313" key="3">
    <source>
        <dbReference type="Proteomes" id="UP001066276"/>
    </source>
</evidence>
<feature type="region of interest" description="Disordered" evidence="1">
    <location>
        <begin position="144"/>
        <end position="191"/>
    </location>
</feature>
<organism evidence="2 3">
    <name type="scientific">Pleurodeles waltl</name>
    <name type="common">Iberian ribbed newt</name>
    <dbReference type="NCBI Taxonomy" id="8319"/>
    <lineage>
        <taxon>Eukaryota</taxon>
        <taxon>Metazoa</taxon>
        <taxon>Chordata</taxon>
        <taxon>Craniata</taxon>
        <taxon>Vertebrata</taxon>
        <taxon>Euteleostomi</taxon>
        <taxon>Amphibia</taxon>
        <taxon>Batrachia</taxon>
        <taxon>Caudata</taxon>
        <taxon>Salamandroidea</taxon>
        <taxon>Salamandridae</taxon>
        <taxon>Pleurodelinae</taxon>
        <taxon>Pleurodeles</taxon>
    </lineage>
</organism>
<feature type="compositionally biased region" description="Polar residues" evidence="1">
    <location>
        <begin position="251"/>
        <end position="261"/>
    </location>
</feature>
<evidence type="ECO:0000313" key="2">
    <source>
        <dbReference type="EMBL" id="KAJ1128592.1"/>
    </source>
</evidence>
<feature type="compositionally biased region" description="Polar residues" evidence="1">
    <location>
        <begin position="1"/>
        <end position="12"/>
    </location>
</feature>
<comment type="caution">
    <text evidence="2">The sequence shown here is derived from an EMBL/GenBank/DDBJ whole genome shotgun (WGS) entry which is preliminary data.</text>
</comment>
<protein>
    <submittedName>
        <fullName evidence="2">Uncharacterized protein</fullName>
    </submittedName>
</protein>
<dbReference type="GO" id="GO:0000981">
    <property type="term" value="F:DNA-binding transcription factor activity, RNA polymerase II-specific"/>
    <property type="evidence" value="ECO:0007669"/>
    <property type="project" value="TreeGrafter"/>
</dbReference>
<feature type="compositionally biased region" description="Basic and acidic residues" evidence="1">
    <location>
        <begin position="232"/>
        <end position="247"/>
    </location>
</feature>
<reference evidence="2" key="1">
    <citation type="journal article" date="2022" name="bioRxiv">
        <title>Sequencing and chromosome-scale assembly of the giantPleurodeles waltlgenome.</title>
        <authorList>
            <person name="Brown T."/>
            <person name="Elewa A."/>
            <person name="Iarovenko S."/>
            <person name="Subramanian E."/>
            <person name="Araus A.J."/>
            <person name="Petzold A."/>
            <person name="Susuki M."/>
            <person name="Suzuki K.-i.T."/>
            <person name="Hayashi T."/>
            <person name="Toyoda A."/>
            <person name="Oliveira C."/>
            <person name="Osipova E."/>
            <person name="Leigh N.D."/>
            <person name="Simon A."/>
            <person name="Yun M.H."/>
        </authorList>
    </citation>
    <scope>NUCLEOTIDE SEQUENCE</scope>
    <source>
        <strain evidence="2">20211129_DDA</strain>
        <tissue evidence="2">Liver</tissue>
    </source>
</reference>
<dbReference type="PANTHER" id="PTHR47279">
    <property type="entry name" value="TRANSCRIPTION FACTOR SOX-30"/>
    <property type="match status" value="1"/>
</dbReference>
<sequence>MEASHKLSTLGVQHSGARAAGLQADGGPQGEGLQSDPSPQEPRQSDGCSQPCKGVWGESTKPGRGPHGEGAPNASPLKGSTSTKGLQEEHNGASTEPQELQRVPWEGLDNHRDVKEHANEHIQDHAGKVARMVVGEIRDQSEGYMERTGDQSVVQRKSCGSTNDQIDTSQGTRSTVGHQSSRSSVSDQFEVDRDTKALRNDESMCYRSSVGPINDHTEHLRDTTGSTSEQSECVRDSRISTSDEREGQGVSRGSSIDQSESITDHIGARDSMWVTSSHTEDQRMSRALLWETSDQIHYDHRITRGIVWDASDQRVVHTDARTMRVSPWDISDQREDQKTTRGLAWDAAQERNVYFNHSSNRGSSWLASAHRDNPTDHLTARGSWAATGQWQIHTDQRSIPWEVTSHRGSLTGHRSTRPSWEAVDQSGGHCDLRSVRRPWESTDQQNCQNDIDHREIACRGSWESQCDQNKSLTSNRIAIRGLWENEQSKSHHTDHRIASRGCWETSDQSKGHFENNQGLISARGCWEDTDQSKVHSDADLRMLPSTGSWGTCGDGQGTLTRAEDSKVNGTVEDNRGYSTKGVYVIVKDGAIKTEHMEEAKPKKLVAEHEMEQRENASVTEPPTPNGYLHPQSKEMLLAQESTVYGTPSQDLRIPLTLHPVPPGTRIQFQAPPASSEVIRLTKMPLTPVPIKMQSLMEPSVKIETKDVPLTVLPSDAGIIYVLSHSAFLLH</sequence>
<feature type="compositionally biased region" description="Polar residues" evidence="1">
    <location>
        <begin position="150"/>
        <end position="187"/>
    </location>
</feature>
<dbReference type="AlphaFoldDB" id="A0AAV7PJX4"/>
<gene>
    <name evidence="2" type="ORF">NDU88_006969</name>
</gene>
<name>A0AAV7PJX4_PLEWA</name>
<dbReference type="EMBL" id="JANPWB010000011">
    <property type="protein sequence ID" value="KAJ1128592.1"/>
    <property type="molecule type" value="Genomic_DNA"/>
</dbReference>
<evidence type="ECO:0000256" key="1">
    <source>
        <dbReference type="SAM" id="MobiDB-lite"/>
    </source>
</evidence>
<proteinExistence type="predicted"/>
<feature type="region of interest" description="Disordered" evidence="1">
    <location>
        <begin position="407"/>
        <end position="427"/>
    </location>
</feature>
<feature type="region of interest" description="Disordered" evidence="1">
    <location>
        <begin position="206"/>
        <end position="269"/>
    </location>
</feature>
<feature type="region of interest" description="Disordered" evidence="1">
    <location>
        <begin position="544"/>
        <end position="574"/>
    </location>
</feature>
<keyword evidence="3" id="KW-1185">Reference proteome</keyword>
<accession>A0AAV7PJX4</accession>